<evidence type="ECO:0000313" key="10">
    <source>
        <dbReference type="Proteomes" id="UP000327044"/>
    </source>
</evidence>
<evidence type="ECO:0000256" key="5">
    <source>
        <dbReference type="ARBA" id="ARBA00022723"/>
    </source>
</evidence>
<dbReference type="GO" id="GO:0046872">
    <property type="term" value="F:metal ion binding"/>
    <property type="evidence" value="ECO:0007669"/>
    <property type="project" value="UniProtKB-KW"/>
</dbReference>
<evidence type="ECO:0000256" key="4">
    <source>
        <dbReference type="ARBA" id="ARBA00022722"/>
    </source>
</evidence>
<organism evidence="9 10">
    <name type="scientific">Photinus pyralis</name>
    <name type="common">Common eastern firefly</name>
    <name type="synonym">Lampyris pyralis</name>
    <dbReference type="NCBI Taxonomy" id="7054"/>
    <lineage>
        <taxon>Eukaryota</taxon>
        <taxon>Metazoa</taxon>
        <taxon>Ecdysozoa</taxon>
        <taxon>Arthropoda</taxon>
        <taxon>Hexapoda</taxon>
        <taxon>Insecta</taxon>
        <taxon>Pterygota</taxon>
        <taxon>Neoptera</taxon>
        <taxon>Endopterygota</taxon>
        <taxon>Coleoptera</taxon>
        <taxon>Polyphaga</taxon>
        <taxon>Elateriformia</taxon>
        <taxon>Elateroidea</taxon>
        <taxon>Lampyridae</taxon>
        <taxon>Lampyrinae</taxon>
        <taxon>Photinus</taxon>
    </lineage>
</organism>
<gene>
    <name evidence="9" type="ORF">PPYR_00422</name>
</gene>
<dbReference type="InParanoid" id="A0A5N4B1H3"/>
<evidence type="ECO:0000313" key="9">
    <source>
        <dbReference type="EMBL" id="KAB0803452.1"/>
    </source>
</evidence>
<reference evidence="9 10" key="1">
    <citation type="journal article" date="2018" name="Elife">
        <title>Firefly genomes illuminate parallel origins of bioluminescence in beetles.</title>
        <authorList>
            <person name="Fallon T.R."/>
            <person name="Lower S.E."/>
            <person name="Chang C.H."/>
            <person name="Bessho-Uehara M."/>
            <person name="Martin G.J."/>
            <person name="Bewick A.J."/>
            <person name="Behringer M."/>
            <person name="Debat H.J."/>
            <person name="Wong I."/>
            <person name="Day J.C."/>
            <person name="Suvorov A."/>
            <person name="Silva C.J."/>
            <person name="Stanger-Hall K.F."/>
            <person name="Hall D.W."/>
            <person name="Schmitz R.J."/>
            <person name="Nelson D.R."/>
            <person name="Lewis S.M."/>
            <person name="Shigenobu S."/>
            <person name="Bybee S.M."/>
            <person name="Larracuente A.M."/>
            <person name="Oba Y."/>
            <person name="Weng J.K."/>
        </authorList>
    </citation>
    <scope>NUCLEOTIDE SEQUENCE [LARGE SCALE GENOMIC DNA]</scope>
    <source>
        <strain evidence="9">1611_PpyrPB1</strain>
        <tissue evidence="9">Whole body</tissue>
    </source>
</reference>
<dbReference type="PANTHER" id="PTHR22930:SF284">
    <property type="entry name" value="DDE TNP4 DOMAIN-CONTAINING PROTEIN"/>
    <property type="match status" value="1"/>
</dbReference>
<keyword evidence="7" id="KW-0539">Nucleus</keyword>
<dbReference type="GO" id="GO:0005634">
    <property type="term" value="C:nucleus"/>
    <property type="evidence" value="ECO:0007669"/>
    <property type="project" value="UniProtKB-SubCell"/>
</dbReference>
<dbReference type="GO" id="GO:0004518">
    <property type="term" value="F:nuclease activity"/>
    <property type="evidence" value="ECO:0007669"/>
    <property type="project" value="UniProtKB-KW"/>
</dbReference>
<proteinExistence type="inferred from homology"/>
<comment type="cofactor">
    <cofactor evidence="1">
        <name>a divalent metal cation</name>
        <dbReference type="ChEBI" id="CHEBI:60240"/>
    </cofactor>
</comment>
<evidence type="ECO:0000256" key="6">
    <source>
        <dbReference type="ARBA" id="ARBA00022801"/>
    </source>
</evidence>
<feature type="domain" description="DDE Tnp4" evidence="8">
    <location>
        <begin position="407"/>
        <end position="471"/>
    </location>
</feature>
<dbReference type="InterPro" id="IPR027806">
    <property type="entry name" value="HARBI1_dom"/>
</dbReference>
<sequence length="478" mass="55180">MRHNCDLKNVHDFLTEWPPLKATLGFSLIDIDFDKLFPDKGLLLQDNWENFYQIIFNNKKDFVKDTAGLELLYLLENQELNQSSKTAVQLKVAKCYGMCHVSLNCFVNALRNNLQPKVGYNPYNRVFTAEQESQLVKYCEKTVDLYFGLTTRDLRKLAFQFASANRLNYPQKWNEVEHASEDWLCAFLRRNSHLTHRTPQATSLARAMNFNRENVSNFFNKLATVLERHSFEPQNIYNIDETGVSTVQKPTKVIAKKGTKQVGSIASQEHRNIHGHMPLIKELRENYPDDFKNYLRMDSATFSALLELVSPIISKENTIMRESISAEERLTATLRYLATGRSFEDLKFTTGISPSSLCQIIPETCKAIWQVLKKTHLKFPTTKQEWCNIAQGFESKWQFINCGGAFDGKHIRIVPPPHTGAKYYNYKNFYSIVLMALVNSDYQFIYVDVGKNGRISDGGVLEYTEFHRKLIEGKKDLL</sequence>
<dbReference type="AlphaFoldDB" id="A0A5N4B1H3"/>
<evidence type="ECO:0000256" key="3">
    <source>
        <dbReference type="ARBA" id="ARBA00006958"/>
    </source>
</evidence>
<evidence type="ECO:0000256" key="7">
    <source>
        <dbReference type="ARBA" id="ARBA00023242"/>
    </source>
</evidence>
<keyword evidence="10" id="KW-1185">Reference proteome</keyword>
<comment type="subcellular location">
    <subcellularLocation>
        <location evidence="2">Nucleus</location>
    </subcellularLocation>
</comment>
<keyword evidence="5" id="KW-0479">Metal-binding</keyword>
<keyword evidence="6" id="KW-0378">Hydrolase</keyword>
<protein>
    <recommendedName>
        <fullName evidence="8">DDE Tnp4 domain-containing protein</fullName>
    </recommendedName>
</protein>
<name>A0A5N4B1H3_PHOPY</name>
<evidence type="ECO:0000259" key="8">
    <source>
        <dbReference type="Pfam" id="PF13359"/>
    </source>
</evidence>
<evidence type="ECO:0000256" key="2">
    <source>
        <dbReference type="ARBA" id="ARBA00004123"/>
    </source>
</evidence>
<evidence type="ECO:0000256" key="1">
    <source>
        <dbReference type="ARBA" id="ARBA00001968"/>
    </source>
</evidence>
<keyword evidence="4" id="KW-0540">Nuclease</keyword>
<dbReference type="Proteomes" id="UP000327044">
    <property type="component" value="Unassembled WGS sequence"/>
</dbReference>
<dbReference type="PANTHER" id="PTHR22930">
    <property type="match status" value="1"/>
</dbReference>
<accession>A0A5N4B1H3</accession>
<dbReference type="InterPro" id="IPR045249">
    <property type="entry name" value="HARBI1-like"/>
</dbReference>
<comment type="caution">
    <text evidence="9">The sequence shown here is derived from an EMBL/GenBank/DDBJ whole genome shotgun (WGS) entry which is preliminary data.</text>
</comment>
<dbReference type="EMBL" id="VVIM01000001">
    <property type="protein sequence ID" value="KAB0803452.1"/>
    <property type="molecule type" value="Genomic_DNA"/>
</dbReference>
<dbReference type="Pfam" id="PF13359">
    <property type="entry name" value="DDE_Tnp_4"/>
    <property type="match status" value="1"/>
</dbReference>
<dbReference type="GO" id="GO:0016787">
    <property type="term" value="F:hydrolase activity"/>
    <property type="evidence" value="ECO:0007669"/>
    <property type="project" value="UniProtKB-KW"/>
</dbReference>
<comment type="similarity">
    <text evidence="3">Belongs to the HARBI1 family.</text>
</comment>